<reference evidence="2 3" key="1">
    <citation type="submission" date="2023-07" db="EMBL/GenBank/DDBJ databases">
        <title>Sorghum-associated microbial communities from plants grown in Nebraska, USA.</title>
        <authorList>
            <person name="Schachtman D."/>
        </authorList>
    </citation>
    <scope>NUCLEOTIDE SEQUENCE [LARGE SCALE GENOMIC DNA]</scope>
    <source>
        <strain evidence="2 3">BE316</strain>
    </source>
</reference>
<keyword evidence="3" id="KW-1185">Reference proteome</keyword>
<proteinExistence type="predicted"/>
<dbReference type="Proteomes" id="UP001180825">
    <property type="component" value="Unassembled WGS sequence"/>
</dbReference>
<accession>A0ABU2AAV1</accession>
<keyword evidence="1" id="KW-0732">Signal</keyword>
<evidence type="ECO:0000313" key="3">
    <source>
        <dbReference type="Proteomes" id="UP001180825"/>
    </source>
</evidence>
<protein>
    <submittedName>
        <fullName evidence="2">Uncharacterized protein</fullName>
    </submittedName>
</protein>
<gene>
    <name evidence="2" type="ORF">J2X21_002860</name>
</gene>
<sequence length="120" mass="12645">MRHLAIAFTALVSSLAAHAAETPATLAQAVLRDGCAQSYASYLYYNPTGSPAPAFSGERYKGDNRYYNDAKPCDDAQYAAYLDKADPATVMAAYPTAAGLAKVKKAPATKPTPVTAVKPK</sequence>
<organism evidence="2 3">
    <name type="scientific">Roseateles asaccharophilus</name>
    <dbReference type="NCBI Taxonomy" id="582607"/>
    <lineage>
        <taxon>Bacteria</taxon>
        <taxon>Pseudomonadati</taxon>
        <taxon>Pseudomonadota</taxon>
        <taxon>Betaproteobacteria</taxon>
        <taxon>Burkholderiales</taxon>
        <taxon>Sphaerotilaceae</taxon>
        <taxon>Roseateles</taxon>
    </lineage>
</organism>
<dbReference type="EMBL" id="JAVDXV010000005">
    <property type="protein sequence ID" value="MDR7333718.1"/>
    <property type="molecule type" value="Genomic_DNA"/>
</dbReference>
<name>A0ABU2AAV1_9BURK</name>
<evidence type="ECO:0000313" key="2">
    <source>
        <dbReference type="EMBL" id="MDR7333718.1"/>
    </source>
</evidence>
<feature type="signal peptide" evidence="1">
    <location>
        <begin position="1"/>
        <end position="19"/>
    </location>
</feature>
<dbReference type="RefSeq" id="WP_310329681.1">
    <property type="nucleotide sequence ID" value="NZ_JAVDXV010000005.1"/>
</dbReference>
<comment type="caution">
    <text evidence="2">The sequence shown here is derived from an EMBL/GenBank/DDBJ whole genome shotgun (WGS) entry which is preliminary data.</text>
</comment>
<evidence type="ECO:0000256" key="1">
    <source>
        <dbReference type="SAM" id="SignalP"/>
    </source>
</evidence>
<feature type="chain" id="PRO_5046274350" evidence="1">
    <location>
        <begin position="20"/>
        <end position="120"/>
    </location>
</feature>